<name>A0A7W2AS97_9BACL</name>
<reference evidence="2 3" key="1">
    <citation type="submission" date="2020-07" db="EMBL/GenBank/DDBJ databases">
        <title>Thermoactinomyces phylogeny.</title>
        <authorList>
            <person name="Dunlap C."/>
        </authorList>
    </citation>
    <scope>NUCLEOTIDE SEQUENCE [LARGE SCALE GENOMIC DNA]</scope>
    <source>
        <strain evidence="2 3">AMNI-1</strain>
    </source>
</reference>
<keyword evidence="1" id="KW-0812">Transmembrane</keyword>
<gene>
    <name evidence="2" type="ORF">H2C83_07910</name>
</gene>
<accession>A0A7W2AS97</accession>
<sequence>MGYGYGMMGWTMGLFGMLVPIALLGVAVYLGVRFGIRDGLKHRKK</sequence>
<dbReference type="AlphaFoldDB" id="A0A7W2AS97"/>
<evidence type="ECO:0000313" key="2">
    <source>
        <dbReference type="EMBL" id="MBA4602241.1"/>
    </source>
</evidence>
<proteinExistence type="predicted"/>
<keyword evidence="1" id="KW-1133">Transmembrane helix</keyword>
<keyword evidence="3" id="KW-1185">Reference proteome</keyword>
<dbReference type="EMBL" id="JACEOL010000027">
    <property type="protein sequence ID" value="MBA4602241.1"/>
    <property type="molecule type" value="Genomic_DNA"/>
</dbReference>
<evidence type="ECO:0000256" key="1">
    <source>
        <dbReference type="SAM" id="Phobius"/>
    </source>
</evidence>
<organism evidence="2 3">
    <name type="scientific">Thermoactinomyces mirandus</name>
    <dbReference type="NCBI Taxonomy" id="2756294"/>
    <lineage>
        <taxon>Bacteria</taxon>
        <taxon>Bacillati</taxon>
        <taxon>Bacillota</taxon>
        <taxon>Bacilli</taxon>
        <taxon>Bacillales</taxon>
        <taxon>Thermoactinomycetaceae</taxon>
        <taxon>Thermoactinomyces</taxon>
    </lineage>
</organism>
<comment type="caution">
    <text evidence="2">The sequence shown here is derived from an EMBL/GenBank/DDBJ whole genome shotgun (WGS) entry which is preliminary data.</text>
</comment>
<feature type="transmembrane region" description="Helical" evidence="1">
    <location>
        <begin position="12"/>
        <end position="36"/>
    </location>
</feature>
<keyword evidence="1" id="KW-0472">Membrane</keyword>
<dbReference type="Proteomes" id="UP000538292">
    <property type="component" value="Unassembled WGS sequence"/>
</dbReference>
<protein>
    <submittedName>
        <fullName evidence="2">Uncharacterized protein</fullName>
    </submittedName>
</protein>
<evidence type="ECO:0000313" key="3">
    <source>
        <dbReference type="Proteomes" id="UP000538292"/>
    </source>
</evidence>